<dbReference type="Proteomes" id="UP001148838">
    <property type="component" value="Unassembled WGS sequence"/>
</dbReference>
<name>A0ABQ8TAS8_PERAM</name>
<keyword evidence="3" id="KW-0812">Transmembrane</keyword>
<dbReference type="InterPro" id="IPR036397">
    <property type="entry name" value="RNaseH_sf"/>
</dbReference>
<keyword evidence="5" id="KW-1133">Transmembrane helix</keyword>
<gene>
    <name evidence="8" type="ORF">ANN_05326</name>
</gene>
<dbReference type="Gene3D" id="2.60.40.1660">
    <property type="entry name" value="Na, k-atpase alpha subunit"/>
    <property type="match status" value="1"/>
</dbReference>
<feature type="compositionally biased region" description="Basic and acidic residues" evidence="7">
    <location>
        <begin position="325"/>
        <end position="335"/>
    </location>
</feature>
<evidence type="ECO:0000256" key="2">
    <source>
        <dbReference type="ARBA" id="ARBA00005876"/>
    </source>
</evidence>
<evidence type="ECO:0000256" key="4">
    <source>
        <dbReference type="ARBA" id="ARBA00022968"/>
    </source>
</evidence>
<dbReference type="PANTHER" id="PTHR11523:SF28">
    <property type="entry name" value="NA_K-ATPASE BETA SUBUNIT ISOFORM 4-RELATED"/>
    <property type="match status" value="1"/>
</dbReference>
<evidence type="ECO:0000256" key="5">
    <source>
        <dbReference type="ARBA" id="ARBA00022989"/>
    </source>
</evidence>
<evidence type="ECO:0000256" key="7">
    <source>
        <dbReference type="SAM" id="MobiDB-lite"/>
    </source>
</evidence>
<keyword evidence="4" id="KW-0735">Signal-anchor</keyword>
<dbReference type="Pfam" id="PF00287">
    <property type="entry name" value="Na_K-ATPase"/>
    <property type="match status" value="1"/>
</dbReference>
<keyword evidence="9" id="KW-1185">Reference proteome</keyword>
<evidence type="ECO:0000313" key="9">
    <source>
        <dbReference type="Proteomes" id="UP001148838"/>
    </source>
</evidence>
<dbReference type="InterPro" id="IPR000402">
    <property type="entry name" value="Na/K_ATPase_sub_beta"/>
</dbReference>
<comment type="caution">
    <text evidence="8">The sequence shown here is derived from an EMBL/GenBank/DDBJ whole genome shotgun (WGS) entry which is preliminary data.</text>
</comment>
<dbReference type="PANTHER" id="PTHR11523">
    <property type="entry name" value="SODIUM/POTASSIUM-DEPENDENT ATPASE BETA SUBUNIT"/>
    <property type="match status" value="1"/>
</dbReference>
<evidence type="ECO:0000256" key="3">
    <source>
        <dbReference type="ARBA" id="ARBA00022692"/>
    </source>
</evidence>
<dbReference type="EMBL" id="JAJSOF020000013">
    <property type="protein sequence ID" value="KAJ4443651.1"/>
    <property type="molecule type" value="Genomic_DNA"/>
</dbReference>
<keyword evidence="6" id="KW-0472">Membrane</keyword>
<accession>A0ABQ8TAS8</accession>
<organism evidence="8 9">
    <name type="scientific">Periplaneta americana</name>
    <name type="common">American cockroach</name>
    <name type="synonym">Blatta americana</name>
    <dbReference type="NCBI Taxonomy" id="6978"/>
    <lineage>
        <taxon>Eukaryota</taxon>
        <taxon>Metazoa</taxon>
        <taxon>Ecdysozoa</taxon>
        <taxon>Arthropoda</taxon>
        <taxon>Hexapoda</taxon>
        <taxon>Insecta</taxon>
        <taxon>Pterygota</taxon>
        <taxon>Neoptera</taxon>
        <taxon>Polyneoptera</taxon>
        <taxon>Dictyoptera</taxon>
        <taxon>Blattodea</taxon>
        <taxon>Blattoidea</taxon>
        <taxon>Blattidae</taxon>
        <taxon>Blattinae</taxon>
        <taxon>Periplaneta</taxon>
    </lineage>
</organism>
<evidence type="ECO:0000313" key="8">
    <source>
        <dbReference type="EMBL" id="KAJ4443651.1"/>
    </source>
</evidence>
<proteinExistence type="inferred from homology"/>
<sequence>MVGLCEGGNEPAGSLKASLGFRPMPEDNEASSLIAFKSGIKGDFRNWTTALDDFLEEYEEKKNGSNVVACSYATKKLPDGKVCAVKQSDWGPCTSNKTYGFQSGKPCVFIKLNKIIKWEPEYFKNAKELPDKMPDDLRKRITELVKKRPNELNTVWVSCEGEKRPDKENQGEIEYFPHQGFPGYYYPFTRQQNYLSPLIALHFKSIKNTDATKPTLGCSRINETYPGCWIGRVGVISWPPRSPDLTPLDYCVWGWLKSEVYKRKVKTREELLARILHACAQVKQCPNQLRSATQQLSKRAEEKKELVGSLPEEKLPAEGFTGRNSEWEKSSEQKKISNDRYVDHMRRQKGRQKIGKTGVCWVLQ</sequence>
<dbReference type="Gene3D" id="3.30.420.10">
    <property type="entry name" value="Ribonuclease H-like superfamily/Ribonuclease H"/>
    <property type="match status" value="1"/>
</dbReference>
<protein>
    <submittedName>
        <fullName evidence="8">Uncharacterized protein</fullName>
    </submittedName>
</protein>
<comment type="similarity">
    <text evidence="2">Belongs to the X(+)/potassium ATPases subunit beta family.</text>
</comment>
<evidence type="ECO:0000256" key="1">
    <source>
        <dbReference type="ARBA" id="ARBA00004606"/>
    </source>
</evidence>
<reference evidence="8 9" key="1">
    <citation type="journal article" date="2022" name="Allergy">
        <title>Genome assembly and annotation of Periplaneta americana reveal a comprehensive cockroach allergen profile.</title>
        <authorList>
            <person name="Wang L."/>
            <person name="Xiong Q."/>
            <person name="Saelim N."/>
            <person name="Wang L."/>
            <person name="Nong W."/>
            <person name="Wan A.T."/>
            <person name="Shi M."/>
            <person name="Liu X."/>
            <person name="Cao Q."/>
            <person name="Hui J.H.L."/>
            <person name="Sookrung N."/>
            <person name="Leung T.F."/>
            <person name="Tungtrongchitr A."/>
            <person name="Tsui S.K.W."/>
        </authorList>
    </citation>
    <scope>NUCLEOTIDE SEQUENCE [LARGE SCALE GENOMIC DNA]</scope>
    <source>
        <strain evidence="8">PWHHKU_190912</strain>
    </source>
</reference>
<feature type="region of interest" description="Disordered" evidence="7">
    <location>
        <begin position="315"/>
        <end position="335"/>
    </location>
</feature>
<comment type="subcellular location">
    <subcellularLocation>
        <location evidence="1">Membrane</location>
        <topology evidence="1">Single-pass type II membrane protein</topology>
    </subcellularLocation>
</comment>
<evidence type="ECO:0000256" key="6">
    <source>
        <dbReference type="ARBA" id="ARBA00023136"/>
    </source>
</evidence>
<dbReference type="InterPro" id="IPR038702">
    <property type="entry name" value="Na/K_ATPase_sub_beta_sf"/>
</dbReference>